<feature type="transmembrane region" description="Helical" evidence="2">
    <location>
        <begin position="70"/>
        <end position="92"/>
    </location>
</feature>
<sequence length="298" mass="33698">MENKKPIVVRMNGKRAKSNRKKDNFAAGSKTNNEQAATIEKTDAPVPTFARGYKNMKSDNKSIKGSLKPIVIAILAAIITGSILGFIMLNMFGSIQDNAGNKGVGDNNDNVAATNDSGNESKNTSTAMDNKSLTAYVIQGGVFSEKENADKWAKKFKQSGFPVIIWERDNQYYLLTGIASTKEKANQDTASMKEENMELYVKEWETGKIEAELNKGEMNWLKTYQKQWEDTLTSLNHKEAFPKKEWEKLAENPPQNSKMISKFADYMTDSLNDLDHKNKKQIQKFLLVLWQQYEKILT</sequence>
<dbReference type="Proteomes" id="UP001519294">
    <property type="component" value="Unassembled WGS sequence"/>
</dbReference>
<dbReference type="InterPro" id="IPR007730">
    <property type="entry name" value="SPOR-like_dom"/>
</dbReference>
<evidence type="ECO:0000259" key="3">
    <source>
        <dbReference type="PROSITE" id="PS51724"/>
    </source>
</evidence>
<protein>
    <submittedName>
        <fullName evidence="4">Stage II sporulation protein B</fullName>
    </submittedName>
</protein>
<feature type="domain" description="SPOR" evidence="3">
    <location>
        <begin position="130"/>
        <end position="208"/>
    </location>
</feature>
<evidence type="ECO:0000313" key="5">
    <source>
        <dbReference type="Proteomes" id="UP001519294"/>
    </source>
</evidence>
<keyword evidence="5" id="KW-1185">Reference proteome</keyword>
<keyword evidence="2" id="KW-0812">Transmembrane</keyword>
<keyword evidence="2" id="KW-1133">Transmembrane helix</keyword>
<evidence type="ECO:0000256" key="1">
    <source>
        <dbReference type="SAM" id="MobiDB-lite"/>
    </source>
</evidence>
<dbReference type="PROSITE" id="PS51724">
    <property type="entry name" value="SPOR"/>
    <property type="match status" value="1"/>
</dbReference>
<feature type="compositionally biased region" description="Polar residues" evidence="1">
    <location>
        <begin position="113"/>
        <end position="126"/>
    </location>
</feature>
<organism evidence="4 5">
    <name type="scientific">Virgibacillus alimentarius</name>
    <dbReference type="NCBI Taxonomy" id="698769"/>
    <lineage>
        <taxon>Bacteria</taxon>
        <taxon>Bacillati</taxon>
        <taxon>Bacillota</taxon>
        <taxon>Bacilli</taxon>
        <taxon>Bacillales</taxon>
        <taxon>Bacillaceae</taxon>
        <taxon>Virgibacillus</taxon>
    </lineage>
</organism>
<name>A0ABS4S574_9BACI</name>
<dbReference type="SUPFAM" id="SSF110997">
    <property type="entry name" value="Sporulation related repeat"/>
    <property type="match status" value="1"/>
</dbReference>
<dbReference type="Gene3D" id="3.30.70.1070">
    <property type="entry name" value="Sporulation related repeat"/>
    <property type="match status" value="1"/>
</dbReference>
<dbReference type="RefSeq" id="WP_029268603.1">
    <property type="nucleotide sequence ID" value="NZ_JAGIKX010000002.1"/>
</dbReference>
<comment type="caution">
    <text evidence="4">The sequence shown here is derived from an EMBL/GenBank/DDBJ whole genome shotgun (WGS) entry which is preliminary data.</text>
</comment>
<reference evidence="4 5" key="1">
    <citation type="submission" date="2021-03" db="EMBL/GenBank/DDBJ databases">
        <title>Genomic Encyclopedia of Type Strains, Phase IV (KMG-IV): sequencing the most valuable type-strain genomes for metagenomic binning, comparative biology and taxonomic classification.</title>
        <authorList>
            <person name="Goeker M."/>
        </authorList>
    </citation>
    <scope>NUCLEOTIDE SEQUENCE [LARGE SCALE GENOMIC DNA]</scope>
    <source>
        <strain evidence="4 5">DSM 25790</strain>
    </source>
</reference>
<evidence type="ECO:0000256" key="2">
    <source>
        <dbReference type="SAM" id="Phobius"/>
    </source>
</evidence>
<feature type="region of interest" description="Disordered" evidence="1">
    <location>
        <begin position="106"/>
        <end position="126"/>
    </location>
</feature>
<keyword evidence="2" id="KW-0472">Membrane</keyword>
<evidence type="ECO:0000313" key="4">
    <source>
        <dbReference type="EMBL" id="MBP2256647.1"/>
    </source>
</evidence>
<dbReference type="EMBL" id="JAGIKX010000002">
    <property type="protein sequence ID" value="MBP2256647.1"/>
    <property type="molecule type" value="Genomic_DNA"/>
</dbReference>
<gene>
    <name evidence="4" type="ORF">J2Z81_000580</name>
</gene>
<accession>A0ABS4S574</accession>
<feature type="region of interest" description="Disordered" evidence="1">
    <location>
        <begin position="1"/>
        <end position="38"/>
    </location>
</feature>
<proteinExistence type="predicted"/>
<dbReference type="Pfam" id="PF05036">
    <property type="entry name" value="SPOR"/>
    <property type="match status" value="1"/>
</dbReference>
<dbReference type="InterPro" id="IPR036680">
    <property type="entry name" value="SPOR-like_sf"/>
</dbReference>